<evidence type="ECO:0000313" key="1">
    <source>
        <dbReference type="Proteomes" id="UP000504615"/>
    </source>
</evidence>
<proteinExistence type="predicted"/>
<dbReference type="OrthoDB" id="7635599at2759"/>
<reference evidence="2" key="1">
    <citation type="submission" date="2025-08" db="UniProtKB">
        <authorList>
            <consortium name="RefSeq"/>
        </authorList>
    </citation>
    <scope>IDENTIFICATION</scope>
</reference>
<dbReference type="RefSeq" id="XP_025073376.1">
    <property type="nucleotide sequence ID" value="XM_025217591.1"/>
</dbReference>
<accession>A0A8N1S3T5</accession>
<dbReference type="AlphaFoldDB" id="A0A8N1S3T5"/>
<organism evidence="1 2">
    <name type="scientific">Pogonomyrmex barbatus</name>
    <name type="common">red harvester ant</name>
    <dbReference type="NCBI Taxonomy" id="144034"/>
    <lineage>
        <taxon>Eukaryota</taxon>
        <taxon>Metazoa</taxon>
        <taxon>Ecdysozoa</taxon>
        <taxon>Arthropoda</taxon>
        <taxon>Hexapoda</taxon>
        <taxon>Insecta</taxon>
        <taxon>Pterygota</taxon>
        <taxon>Neoptera</taxon>
        <taxon>Endopterygota</taxon>
        <taxon>Hymenoptera</taxon>
        <taxon>Apocrita</taxon>
        <taxon>Aculeata</taxon>
        <taxon>Formicoidea</taxon>
        <taxon>Formicidae</taxon>
        <taxon>Myrmicinae</taxon>
        <taxon>Pogonomyrmex</taxon>
    </lineage>
</organism>
<evidence type="ECO:0000313" key="2">
    <source>
        <dbReference type="RefSeq" id="XP_025073376.1"/>
    </source>
</evidence>
<keyword evidence="1" id="KW-1185">Reference proteome</keyword>
<dbReference type="GeneID" id="105424281"/>
<protein>
    <submittedName>
        <fullName evidence="2">LOW QUALITY PROTEIN: neurofilament medium polypeptide-like</fullName>
    </submittedName>
</protein>
<dbReference type="Proteomes" id="UP000504615">
    <property type="component" value="Unplaced"/>
</dbReference>
<name>A0A8N1S3T5_9HYME</name>
<sequence>MKAASTPITEYMHIEEVTEPTEIEDIKLIKTKKLREINQNKDVIINTVTEEERQKPKTRVIEGSITEIIDNILPLSESTMTKPSKKKETTEQIKETDKTVEKHKKITKKKIIKRKEQKQPVVEEVTVEEKGQLPVITITEGPLEEIVEETILLLPDYKTIKPSEEEEVREQVTVTEEVVEGEKPKKITKKKVIKRKGQKQQITEEVTVEEKGQLPVTTITEGPLEEIVEDTVFPLPDTKIKSSEEEEVRRQITVTEEVVEGERPKKITKKKIIKRKGQKQQITEEVTVEEKGQLPVTTITEGPLEEIVEETVFPISDYRTLKPSEEEEVREQVIVTEEVVEGEKPKKMEEMMREMRSRVRVEREVGKVFGRQRG</sequence>
<gene>
    <name evidence="2" type="primary">LOC105424281</name>
</gene>